<evidence type="ECO:0000313" key="20">
    <source>
        <dbReference type="Proteomes" id="UP001652623"/>
    </source>
</evidence>
<dbReference type="SUPFAM" id="SSF56112">
    <property type="entry name" value="Protein kinase-like (PK-like)"/>
    <property type="match status" value="1"/>
</dbReference>
<reference evidence="21" key="1">
    <citation type="submission" date="2025-08" db="UniProtKB">
        <authorList>
            <consortium name="RefSeq"/>
        </authorList>
    </citation>
    <scope>IDENTIFICATION</scope>
    <source>
        <tissue evidence="21">Seedling</tissue>
    </source>
</reference>
<dbReference type="PROSITE" id="PS50011">
    <property type="entry name" value="PROTEIN_KINASE_DOM"/>
    <property type="match status" value="1"/>
</dbReference>
<gene>
    <name evidence="21" type="primary">LOC132803080</name>
</gene>
<evidence type="ECO:0000256" key="8">
    <source>
        <dbReference type="ARBA" id="ARBA00022737"/>
    </source>
</evidence>
<keyword evidence="3" id="KW-0723">Serine/threonine-protein kinase</keyword>
<keyword evidence="5" id="KW-0808">Transferase</keyword>
<dbReference type="PROSITE" id="PS00108">
    <property type="entry name" value="PROTEIN_KINASE_ST"/>
    <property type="match status" value="1"/>
</dbReference>
<dbReference type="SMART" id="SM00220">
    <property type="entry name" value="S_TKc"/>
    <property type="match status" value="1"/>
</dbReference>
<protein>
    <recommendedName>
        <fullName evidence="2">non-specific serine/threonine protein kinase</fullName>
        <ecNumber evidence="2">2.7.11.1</ecNumber>
    </recommendedName>
</protein>
<dbReference type="Gene3D" id="1.10.510.10">
    <property type="entry name" value="Transferase(Phosphotransferase) domain 1"/>
    <property type="match status" value="1"/>
</dbReference>
<evidence type="ECO:0000256" key="15">
    <source>
        <dbReference type="ARBA" id="ARBA00048679"/>
    </source>
</evidence>
<dbReference type="Proteomes" id="UP001652623">
    <property type="component" value="Chromosome 1"/>
</dbReference>
<dbReference type="GeneID" id="132803080"/>
<evidence type="ECO:0000313" key="21">
    <source>
        <dbReference type="RefSeq" id="XP_060671303.1"/>
    </source>
</evidence>
<comment type="catalytic activity">
    <reaction evidence="15">
        <text>L-seryl-[protein] + ATP = O-phospho-L-seryl-[protein] + ADP + H(+)</text>
        <dbReference type="Rhea" id="RHEA:17989"/>
        <dbReference type="Rhea" id="RHEA-COMP:9863"/>
        <dbReference type="Rhea" id="RHEA-COMP:11604"/>
        <dbReference type="ChEBI" id="CHEBI:15378"/>
        <dbReference type="ChEBI" id="CHEBI:29999"/>
        <dbReference type="ChEBI" id="CHEBI:30616"/>
        <dbReference type="ChEBI" id="CHEBI:83421"/>
        <dbReference type="ChEBI" id="CHEBI:456216"/>
        <dbReference type="EC" id="2.7.11.1"/>
    </reaction>
</comment>
<keyword evidence="7 18" id="KW-0732">Signal</keyword>
<dbReference type="Pfam" id="PF07714">
    <property type="entry name" value="PK_Tyr_Ser-Thr"/>
    <property type="match status" value="1"/>
</dbReference>
<dbReference type="CDD" id="cd14066">
    <property type="entry name" value="STKc_IRAK"/>
    <property type="match status" value="1"/>
</dbReference>
<evidence type="ECO:0000256" key="12">
    <source>
        <dbReference type="ARBA" id="ARBA00022989"/>
    </source>
</evidence>
<feature type="binding site" evidence="16">
    <location>
        <position position="607"/>
    </location>
    <ligand>
        <name>ATP</name>
        <dbReference type="ChEBI" id="CHEBI:30616"/>
    </ligand>
</feature>
<dbReference type="RefSeq" id="XP_060671303.1">
    <property type="nucleotide sequence ID" value="XM_060815320.1"/>
</dbReference>
<keyword evidence="6 17" id="KW-0812">Transmembrane</keyword>
<evidence type="ECO:0000256" key="2">
    <source>
        <dbReference type="ARBA" id="ARBA00012513"/>
    </source>
</evidence>
<dbReference type="Pfam" id="PF13855">
    <property type="entry name" value="LRR_8"/>
    <property type="match status" value="1"/>
</dbReference>
<keyword evidence="4" id="KW-0433">Leucine-rich repeat</keyword>
<evidence type="ECO:0000256" key="13">
    <source>
        <dbReference type="ARBA" id="ARBA00023136"/>
    </source>
</evidence>
<dbReference type="PANTHER" id="PTHR45631:SF202">
    <property type="entry name" value="SENESCENCE-INDUCED RECEPTOR-LIKE SERINE_THREONINE-PROTEIN KINASE"/>
    <property type="match status" value="1"/>
</dbReference>
<evidence type="ECO:0000256" key="18">
    <source>
        <dbReference type="SAM" id="SignalP"/>
    </source>
</evidence>
<dbReference type="InterPro" id="IPR008271">
    <property type="entry name" value="Ser/Thr_kinase_AS"/>
</dbReference>
<evidence type="ECO:0000256" key="11">
    <source>
        <dbReference type="ARBA" id="ARBA00022840"/>
    </source>
</evidence>
<dbReference type="PANTHER" id="PTHR45631">
    <property type="entry name" value="OS07G0107800 PROTEIN-RELATED"/>
    <property type="match status" value="1"/>
</dbReference>
<evidence type="ECO:0000256" key="1">
    <source>
        <dbReference type="ARBA" id="ARBA00004167"/>
    </source>
</evidence>
<accession>A0ABM4A3J7</accession>
<dbReference type="Gene3D" id="3.80.10.10">
    <property type="entry name" value="Ribonuclease Inhibitor"/>
    <property type="match status" value="1"/>
</dbReference>
<evidence type="ECO:0000256" key="16">
    <source>
        <dbReference type="PROSITE-ProRule" id="PRU10141"/>
    </source>
</evidence>
<dbReference type="SUPFAM" id="SSF52058">
    <property type="entry name" value="L domain-like"/>
    <property type="match status" value="1"/>
</dbReference>
<evidence type="ECO:0000256" key="7">
    <source>
        <dbReference type="ARBA" id="ARBA00022729"/>
    </source>
</evidence>
<dbReference type="InterPro" id="IPR011009">
    <property type="entry name" value="Kinase-like_dom_sf"/>
</dbReference>
<comment type="subcellular location">
    <subcellularLocation>
        <location evidence="1">Membrane</location>
        <topology evidence="1">Single-pass membrane protein</topology>
    </subcellularLocation>
</comment>
<evidence type="ECO:0000256" key="10">
    <source>
        <dbReference type="ARBA" id="ARBA00022777"/>
    </source>
</evidence>
<keyword evidence="12 17" id="KW-1133">Transmembrane helix</keyword>
<dbReference type="EC" id="2.7.11.1" evidence="2"/>
<name>A0ABM4A3J7_ZIZJJ</name>
<keyword evidence="8" id="KW-0677">Repeat</keyword>
<dbReference type="InterPro" id="IPR001611">
    <property type="entry name" value="Leu-rich_rpt"/>
</dbReference>
<evidence type="ECO:0000256" key="14">
    <source>
        <dbReference type="ARBA" id="ARBA00047899"/>
    </source>
</evidence>
<evidence type="ECO:0000256" key="3">
    <source>
        <dbReference type="ARBA" id="ARBA00022527"/>
    </source>
</evidence>
<keyword evidence="11 16" id="KW-0067">ATP-binding</keyword>
<proteinExistence type="predicted"/>
<evidence type="ECO:0000259" key="19">
    <source>
        <dbReference type="PROSITE" id="PS50011"/>
    </source>
</evidence>
<feature type="signal peptide" evidence="18">
    <location>
        <begin position="1"/>
        <end position="21"/>
    </location>
</feature>
<evidence type="ECO:0000256" key="4">
    <source>
        <dbReference type="ARBA" id="ARBA00022614"/>
    </source>
</evidence>
<feature type="chain" id="PRO_5046843853" description="non-specific serine/threonine protein kinase" evidence="18">
    <location>
        <begin position="22"/>
        <end position="887"/>
    </location>
</feature>
<keyword evidence="10" id="KW-0418">Kinase</keyword>
<dbReference type="InterPro" id="IPR032675">
    <property type="entry name" value="LRR_dom_sf"/>
</dbReference>
<dbReference type="InterPro" id="IPR017441">
    <property type="entry name" value="Protein_kinase_ATP_BS"/>
</dbReference>
<keyword evidence="9 16" id="KW-0547">Nucleotide-binding</keyword>
<dbReference type="Pfam" id="PF12819">
    <property type="entry name" value="Malectin_like"/>
    <property type="match status" value="1"/>
</dbReference>
<evidence type="ECO:0000256" key="5">
    <source>
        <dbReference type="ARBA" id="ARBA00022679"/>
    </source>
</evidence>
<keyword evidence="20" id="KW-1185">Reference proteome</keyword>
<dbReference type="Gene3D" id="3.30.200.20">
    <property type="entry name" value="Phosphorylase Kinase, domain 1"/>
    <property type="match status" value="1"/>
</dbReference>
<dbReference type="InterPro" id="IPR000719">
    <property type="entry name" value="Prot_kinase_dom"/>
</dbReference>
<dbReference type="PROSITE" id="PS00107">
    <property type="entry name" value="PROTEIN_KINASE_ATP"/>
    <property type="match status" value="1"/>
</dbReference>
<dbReference type="Gene3D" id="2.60.120.430">
    <property type="entry name" value="Galactose-binding lectin"/>
    <property type="match status" value="1"/>
</dbReference>
<dbReference type="InterPro" id="IPR001245">
    <property type="entry name" value="Ser-Thr/Tyr_kinase_cat_dom"/>
</dbReference>
<sequence length="887" mass="98973">MIMSGIFKLLGVFLIILLVDAHDQTGFISIDCGRPHVSNYSEKTTGLVYIPDTTLTDSGESKSILDMYKYDNQQQLWYLRSFSDGSIRNCHKIHIKNGDKYLIRAGFLYGNYDGQEKSLPIKFDLRLGANVWDSVEVEDSATYIVKELIHVPLQNYLYICLLNTGSGTPFISSIELRPLGKELYETQLGSLALVNRLDTGPIYTKPYRYPVDDYDRFWYSHRDGNWTNISTMLPFDDSDHDHEGSIQLPAVVMSTAATPKIAKASLEYELPSTDHTASSPAYYVYMHFAEIQDLQTNQSREFTVSYNGNIYFEDYSPKYLQATTLSIDGVIGGQHLVISMTANSTLPPIINAIEVYVVKEFFVSDTDEKDADAITKIKSTYGIERNWKGDPCIPKIYLWEGLNCSYADSNDPPRIISLNLSSSGLTGKIPLAISDLSMLEVLDLSNNNFTGPVPEFLSNLQNLRVLNLEKNDLNGSIPVQLIERQNDGSLKLDVDQNPNLCISDSCKRKTEKNAVNIVPIVASIAGAFVLLLTVMAIYWAFKRKQKPSDKTDEKSITEYGTVESMKQQFTWAEIQSITNNFERVLGKGGFGTIYHGYINNDTQVAVKVLSASSFRGYQQFHAEVSLLMRVHHRNLTALVGYCNDGNNACLIYEYMANGNLKTHISGGSSSNILKWEDRLRIAIEAAQGLEYLHDGCKPPIVHRDVKSTNILLNENFQAKLSDFGLSKIFPNSGKTYVSTGVAGTPGYLDPEYTITNRLNEKSDVYGYGVALLEIITGRPPIDKSHEKAHITTWVSSMLAIGDITSIVDSKLQGNFDTNSVWKALETAMACVSQTSTRRPTMNQVVAELKDCLATERARESKGDDSGFKDSIELVSLNLTSELNPLAR</sequence>
<feature type="domain" description="Protein kinase" evidence="19">
    <location>
        <begin position="579"/>
        <end position="852"/>
    </location>
</feature>
<evidence type="ECO:0000256" key="17">
    <source>
        <dbReference type="SAM" id="Phobius"/>
    </source>
</evidence>
<evidence type="ECO:0000256" key="6">
    <source>
        <dbReference type="ARBA" id="ARBA00022692"/>
    </source>
</evidence>
<comment type="catalytic activity">
    <reaction evidence="14">
        <text>L-threonyl-[protein] + ATP = O-phospho-L-threonyl-[protein] + ADP + H(+)</text>
        <dbReference type="Rhea" id="RHEA:46608"/>
        <dbReference type="Rhea" id="RHEA-COMP:11060"/>
        <dbReference type="Rhea" id="RHEA-COMP:11605"/>
        <dbReference type="ChEBI" id="CHEBI:15378"/>
        <dbReference type="ChEBI" id="CHEBI:30013"/>
        <dbReference type="ChEBI" id="CHEBI:30616"/>
        <dbReference type="ChEBI" id="CHEBI:61977"/>
        <dbReference type="ChEBI" id="CHEBI:456216"/>
        <dbReference type="EC" id="2.7.11.1"/>
    </reaction>
</comment>
<feature type="transmembrane region" description="Helical" evidence="17">
    <location>
        <begin position="517"/>
        <end position="541"/>
    </location>
</feature>
<dbReference type="InterPro" id="IPR024788">
    <property type="entry name" value="Malectin-like_Carb-bd_dom"/>
</dbReference>
<evidence type="ECO:0000256" key="9">
    <source>
        <dbReference type="ARBA" id="ARBA00022741"/>
    </source>
</evidence>
<organism evidence="20 21">
    <name type="scientific">Ziziphus jujuba</name>
    <name type="common">Chinese jujube</name>
    <name type="synonym">Ziziphus sativa</name>
    <dbReference type="NCBI Taxonomy" id="326968"/>
    <lineage>
        <taxon>Eukaryota</taxon>
        <taxon>Viridiplantae</taxon>
        <taxon>Streptophyta</taxon>
        <taxon>Embryophyta</taxon>
        <taxon>Tracheophyta</taxon>
        <taxon>Spermatophyta</taxon>
        <taxon>Magnoliopsida</taxon>
        <taxon>eudicotyledons</taxon>
        <taxon>Gunneridae</taxon>
        <taxon>Pentapetalae</taxon>
        <taxon>rosids</taxon>
        <taxon>fabids</taxon>
        <taxon>Rosales</taxon>
        <taxon>Rhamnaceae</taxon>
        <taxon>Paliureae</taxon>
        <taxon>Ziziphus</taxon>
    </lineage>
</organism>
<keyword evidence="13 17" id="KW-0472">Membrane</keyword>